<name>A0A834IPS5_RHYFE</name>
<feature type="region of interest" description="Disordered" evidence="1">
    <location>
        <begin position="43"/>
        <end position="74"/>
    </location>
</feature>
<reference evidence="2" key="1">
    <citation type="submission" date="2020-08" db="EMBL/GenBank/DDBJ databases">
        <title>Genome sequencing and assembly of the red palm weevil Rhynchophorus ferrugineus.</title>
        <authorList>
            <person name="Dias G.B."/>
            <person name="Bergman C.M."/>
            <person name="Manee M."/>
        </authorList>
    </citation>
    <scope>NUCLEOTIDE SEQUENCE</scope>
    <source>
        <strain evidence="2">AA-2017</strain>
        <tissue evidence="2">Whole larva</tissue>
    </source>
</reference>
<protein>
    <submittedName>
        <fullName evidence="2">Uncharacterized protein</fullName>
    </submittedName>
</protein>
<gene>
    <name evidence="2" type="ORF">GWI33_004743</name>
</gene>
<evidence type="ECO:0000313" key="2">
    <source>
        <dbReference type="EMBL" id="KAF7281498.1"/>
    </source>
</evidence>
<keyword evidence="3" id="KW-1185">Reference proteome</keyword>
<accession>A0A834IPS5</accession>
<proteinExistence type="predicted"/>
<evidence type="ECO:0000313" key="3">
    <source>
        <dbReference type="Proteomes" id="UP000625711"/>
    </source>
</evidence>
<dbReference type="AlphaFoldDB" id="A0A834IPS5"/>
<organism evidence="2 3">
    <name type="scientific">Rhynchophorus ferrugineus</name>
    <name type="common">Red palm weevil</name>
    <name type="synonym">Curculio ferrugineus</name>
    <dbReference type="NCBI Taxonomy" id="354439"/>
    <lineage>
        <taxon>Eukaryota</taxon>
        <taxon>Metazoa</taxon>
        <taxon>Ecdysozoa</taxon>
        <taxon>Arthropoda</taxon>
        <taxon>Hexapoda</taxon>
        <taxon>Insecta</taxon>
        <taxon>Pterygota</taxon>
        <taxon>Neoptera</taxon>
        <taxon>Endopterygota</taxon>
        <taxon>Coleoptera</taxon>
        <taxon>Polyphaga</taxon>
        <taxon>Cucujiformia</taxon>
        <taxon>Curculionidae</taxon>
        <taxon>Dryophthorinae</taxon>
        <taxon>Rhynchophorus</taxon>
    </lineage>
</organism>
<sequence length="74" mass="8343">MHIVRYGCVTTAWPPAASSSSRLNDNLLGLLMTLCMRLRVRPDAAKQKRRRREKVAGDEEMDQGHCNISSRTVS</sequence>
<comment type="caution">
    <text evidence="2">The sequence shown here is derived from an EMBL/GenBank/DDBJ whole genome shotgun (WGS) entry which is preliminary data.</text>
</comment>
<dbReference type="EMBL" id="JAACXV010000239">
    <property type="protein sequence ID" value="KAF7281498.1"/>
    <property type="molecule type" value="Genomic_DNA"/>
</dbReference>
<evidence type="ECO:0000256" key="1">
    <source>
        <dbReference type="SAM" id="MobiDB-lite"/>
    </source>
</evidence>
<dbReference type="Proteomes" id="UP000625711">
    <property type="component" value="Unassembled WGS sequence"/>
</dbReference>